<reference evidence="1 2" key="1">
    <citation type="submission" date="2016-10" db="EMBL/GenBank/DDBJ databases">
        <authorList>
            <person name="de Groot N.N."/>
        </authorList>
    </citation>
    <scope>NUCLEOTIDE SEQUENCE [LARGE SCALE GENOMIC DNA]</scope>
    <source>
        <strain evidence="1 2">DSM 23310</strain>
    </source>
</reference>
<dbReference type="AlphaFoldDB" id="A0A1H2ZCB8"/>
<name>A0A1H2ZCB8_9FIRM</name>
<keyword evidence="2" id="KW-1185">Reference proteome</keyword>
<proteinExistence type="predicted"/>
<organism evidence="1 2">
    <name type="scientific">Tepidimicrobium xylanilyticum</name>
    <dbReference type="NCBI Taxonomy" id="1123352"/>
    <lineage>
        <taxon>Bacteria</taxon>
        <taxon>Bacillati</taxon>
        <taxon>Bacillota</taxon>
        <taxon>Tissierellia</taxon>
        <taxon>Tissierellales</taxon>
        <taxon>Tepidimicrobiaceae</taxon>
        <taxon>Tepidimicrobium</taxon>
    </lineage>
</organism>
<sequence>MLAENKEPLIAIYIGREFNVSFRTIKTYMVETEDYLKNHGFKLVLNLRYVMKIEDSPIN</sequence>
<accession>A0A1H2ZCB8</accession>
<gene>
    <name evidence="1" type="ORF">SAMN05660923_01793</name>
</gene>
<evidence type="ECO:0000313" key="2">
    <source>
        <dbReference type="Proteomes" id="UP000198828"/>
    </source>
</evidence>
<dbReference type="Proteomes" id="UP000198828">
    <property type="component" value="Unassembled WGS sequence"/>
</dbReference>
<protein>
    <submittedName>
        <fullName evidence="1">Uncharacterized protein</fullName>
    </submittedName>
</protein>
<dbReference type="EMBL" id="FNNG01000007">
    <property type="protein sequence ID" value="SDX15031.1"/>
    <property type="molecule type" value="Genomic_DNA"/>
</dbReference>
<evidence type="ECO:0000313" key="1">
    <source>
        <dbReference type="EMBL" id="SDX15031.1"/>
    </source>
</evidence>